<feature type="binding site" evidence="3">
    <location>
        <position position="35"/>
    </location>
    <ligand>
        <name>a divalent metal cation</name>
        <dbReference type="ChEBI" id="CHEBI:60240"/>
    </ligand>
</feature>
<comment type="cofactor">
    <cofactor evidence="3">
        <name>Zn(2+)</name>
        <dbReference type="ChEBI" id="CHEBI:29105"/>
    </cofactor>
    <text evidence="3">Binds 1 divalent metal cation per subunit.</text>
</comment>
<keyword evidence="1" id="KW-0378">Hydrolase</keyword>
<evidence type="ECO:0000313" key="5">
    <source>
        <dbReference type="EMBL" id="OYQ33726.1"/>
    </source>
</evidence>
<evidence type="ECO:0000256" key="2">
    <source>
        <dbReference type="PIRSR" id="PIRSR605511-1"/>
    </source>
</evidence>
<feature type="domain" description="SMP-30/Gluconolactonase/LRE-like region" evidence="4">
    <location>
        <begin position="33"/>
        <end position="288"/>
    </location>
</feature>
<dbReference type="InterPro" id="IPR011042">
    <property type="entry name" value="6-blade_b-propeller_TolB-like"/>
</dbReference>
<organism evidence="5 6">
    <name type="scientific">Niveispirillum lacus</name>
    <dbReference type="NCBI Taxonomy" id="1981099"/>
    <lineage>
        <taxon>Bacteria</taxon>
        <taxon>Pseudomonadati</taxon>
        <taxon>Pseudomonadota</taxon>
        <taxon>Alphaproteobacteria</taxon>
        <taxon>Rhodospirillales</taxon>
        <taxon>Azospirillaceae</taxon>
        <taxon>Niveispirillum</taxon>
    </lineage>
</organism>
<name>A0A255YWW5_9PROT</name>
<evidence type="ECO:0000256" key="3">
    <source>
        <dbReference type="PIRSR" id="PIRSR605511-2"/>
    </source>
</evidence>
<proteinExistence type="predicted"/>
<sequence length="305" mass="33697">MSAADFIIHDRTRARAVLNVTAQVDKLYGECRWAEGPAWFPAHRTLVWSDIPNDRMLRLDEVTGAVCAFRLPAGFSNGNTVDRQGRLVTCEHGGRRITRTDHDGSISVLVDRWQGRRLNSPNDVVVKSDGTIWFTDPTYGIDNIYEGEQAESEIGGCHVYRFDPVTGALLVVADDFVRPNGICFSPDEKRLYVVDTGHTHFTDGPCHVRAFEVGEEGRLRGGGIFAVSSQNGFDGLRCDEQGNLWMAEADGVYCFHPDGSLLAQVRVPERVANVEFGGVRGNRLYICATTGLYAVTVAVRGAKRF</sequence>
<dbReference type="PRINTS" id="PR01790">
    <property type="entry name" value="SMP30FAMILY"/>
</dbReference>
<gene>
    <name evidence="5" type="ORF">CHU95_15370</name>
</gene>
<feature type="binding site" evidence="3">
    <location>
        <position position="180"/>
    </location>
    <ligand>
        <name>a divalent metal cation</name>
        <dbReference type="ChEBI" id="CHEBI:60240"/>
    </ligand>
</feature>
<keyword evidence="3" id="KW-0479">Metal-binding</keyword>
<dbReference type="Gene3D" id="2.120.10.30">
    <property type="entry name" value="TolB, C-terminal domain"/>
    <property type="match status" value="1"/>
</dbReference>
<dbReference type="RefSeq" id="WP_094457167.1">
    <property type="nucleotide sequence ID" value="NZ_NOXU01000030.1"/>
</dbReference>
<keyword evidence="3" id="KW-0862">Zinc</keyword>
<dbReference type="OrthoDB" id="241638at2"/>
<comment type="caution">
    <text evidence="5">The sequence shown here is derived from an EMBL/GenBank/DDBJ whole genome shotgun (WGS) entry which is preliminary data.</text>
</comment>
<reference evidence="5 6" key="1">
    <citation type="submission" date="2017-07" db="EMBL/GenBank/DDBJ databases">
        <title>Niveispirillum cyanobacteriorum sp. nov., isolated from cyanobacterial aggregates in a eutrophic lake.</title>
        <authorList>
            <person name="Cai H."/>
        </authorList>
    </citation>
    <scope>NUCLEOTIDE SEQUENCE [LARGE SCALE GENOMIC DNA]</scope>
    <source>
        <strain evidence="6">TH1-14</strain>
    </source>
</reference>
<accession>A0A255YWW5</accession>
<keyword evidence="6" id="KW-1185">Reference proteome</keyword>
<dbReference type="EMBL" id="NOXU01000030">
    <property type="protein sequence ID" value="OYQ33726.1"/>
    <property type="molecule type" value="Genomic_DNA"/>
</dbReference>
<dbReference type="Proteomes" id="UP000216998">
    <property type="component" value="Unassembled WGS sequence"/>
</dbReference>
<protein>
    <submittedName>
        <fullName evidence="5">Gluconolactonase</fullName>
    </submittedName>
</protein>
<dbReference type="InterPro" id="IPR013658">
    <property type="entry name" value="SGL"/>
</dbReference>
<dbReference type="PANTHER" id="PTHR47572">
    <property type="entry name" value="LIPOPROTEIN-RELATED"/>
    <property type="match status" value="1"/>
</dbReference>
<dbReference type="PANTHER" id="PTHR47572:SF4">
    <property type="entry name" value="LACTONASE DRP35"/>
    <property type="match status" value="1"/>
</dbReference>
<evidence type="ECO:0000256" key="1">
    <source>
        <dbReference type="ARBA" id="ARBA00022801"/>
    </source>
</evidence>
<feature type="active site" description="Proton donor/acceptor" evidence="2">
    <location>
        <position position="234"/>
    </location>
</feature>
<dbReference type="Pfam" id="PF08450">
    <property type="entry name" value="SGL"/>
    <property type="match status" value="1"/>
</dbReference>
<feature type="binding site" evidence="3">
    <location>
        <position position="122"/>
    </location>
    <ligand>
        <name>substrate</name>
    </ligand>
</feature>
<dbReference type="GO" id="GO:0016787">
    <property type="term" value="F:hydrolase activity"/>
    <property type="evidence" value="ECO:0007669"/>
    <property type="project" value="UniProtKB-KW"/>
</dbReference>
<evidence type="ECO:0000313" key="6">
    <source>
        <dbReference type="Proteomes" id="UP000216998"/>
    </source>
</evidence>
<dbReference type="InterPro" id="IPR005511">
    <property type="entry name" value="SMP-30"/>
</dbReference>
<feature type="binding site" evidence="3">
    <location>
        <position position="234"/>
    </location>
    <ligand>
        <name>a divalent metal cation</name>
        <dbReference type="ChEBI" id="CHEBI:60240"/>
    </ligand>
</feature>
<dbReference type="AlphaFoldDB" id="A0A255YWW5"/>
<dbReference type="InterPro" id="IPR051262">
    <property type="entry name" value="SMP-30/CGR1_Lactonase"/>
</dbReference>
<dbReference type="GO" id="GO:0046872">
    <property type="term" value="F:metal ion binding"/>
    <property type="evidence" value="ECO:0007669"/>
    <property type="project" value="UniProtKB-KW"/>
</dbReference>
<evidence type="ECO:0000259" key="4">
    <source>
        <dbReference type="Pfam" id="PF08450"/>
    </source>
</evidence>
<dbReference type="SUPFAM" id="SSF63829">
    <property type="entry name" value="Calcium-dependent phosphotriesterase"/>
    <property type="match status" value="1"/>
</dbReference>